<dbReference type="EMBL" id="UINC01140714">
    <property type="protein sequence ID" value="SVD28025.1"/>
    <property type="molecule type" value="Genomic_DNA"/>
</dbReference>
<organism evidence="2">
    <name type="scientific">marine metagenome</name>
    <dbReference type="NCBI Taxonomy" id="408172"/>
    <lineage>
        <taxon>unclassified sequences</taxon>
        <taxon>metagenomes</taxon>
        <taxon>ecological metagenomes</taxon>
    </lineage>
</organism>
<dbReference type="PANTHER" id="PTHR43377:SF1">
    <property type="entry name" value="BILIVERDIN REDUCTASE A"/>
    <property type="match status" value="1"/>
</dbReference>
<protein>
    <recommendedName>
        <fullName evidence="1">Gfo/Idh/MocA-like oxidoreductase N-terminal domain-containing protein</fullName>
    </recommendedName>
</protein>
<dbReference type="AlphaFoldDB" id="A0A382U281"/>
<dbReference type="InterPro" id="IPR051450">
    <property type="entry name" value="Gfo/Idh/MocA_Oxidoreductases"/>
</dbReference>
<dbReference type="InterPro" id="IPR000683">
    <property type="entry name" value="Gfo/Idh/MocA-like_OxRdtase_N"/>
</dbReference>
<dbReference type="GO" id="GO:0000166">
    <property type="term" value="F:nucleotide binding"/>
    <property type="evidence" value="ECO:0007669"/>
    <property type="project" value="InterPro"/>
</dbReference>
<sequence length="133" mass="14876">MAKKTVYSINDAIQVGIQAAIISSPSTLHMEQSLELAKNGIHLLIEKPLSHTFERVDRLLKLVTENKVVAVVGYVLRYDLGAIKFKDWLSNKLTGIILHARIECGSYLPDWRQDQDYRKTVSASQELGGGILL</sequence>
<reference evidence="2" key="1">
    <citation type="submission" date="2018-05" db="EMBL/GenBank/DDBJ databases">
        <authorList>
            <person name="Lanie J.A."/>
            <person name="Ng W.-L."/>
            <person name="Kazmierczak K.M."/>
            <person name="Andrzejewski T.M."/>
            <person name="Davidsen T.M."/>
            <person name="Wayne K.J."/>
            <person name="Tettelin H."/>
            <person name="Glass J.I."/>
            <person name="Rusch D."/>
            <person name="Podicherti R."/>
            <person name="Tsui H.-C.T."/>
            <person name="Winkler M.E."/>
        </authorList>
    </citation>
    <scope>NUCLEOTIDE SEQUENCE</scope>
</reference>
<name>A0A382U281_9ZZZZ</name>
<dbReference type="InterPro" id="IPR036291">
    <property type="entry name" value="NAD(P)-bd_dom_sf"/>
</dbReference>
<proteinExistence type="predicted"/>
<feature type="domain" description="Gfo/Idh/MocA-like oxidoreductase N-terminal" evidence="1">
    <location>
        <begin position="16"/>
        <end position="74"/>
    </location>
</feature>
<dbReference type="PANTHER" id="PTHR43377">
    <property type="entry name" value="BILIVERDIN REDUCTASE A"/>
    <property type="match status" value="1"/>
</dbReference>
<dbReference type="Pfam" id="PF01408">
    <property type="entry name" value="GFO_IDH_MocA"/>
    <property type="match status" value="1"/>
</dbReference>
<accession>A0A382U281</accession>
<evidence type="ECO:0000259" key="1">
    <source>
        <dbReference type="Pfam" id="PF01408"/>
    </source>
</evidence>
<gene>
    <name evidence="2" type="ORF">METZ01_LOCUS380879</name>
</gene>
<dbReference type="Gene3D" id="3.30.360.10">
    <property type="entry name" value="Dihydrodipicolinate Reductase, domain 2"/>
    <property type="match status" value="1"/>
</dbReference>
<feature type="non-terminal residue" evidence="2">
    <location>
        <position position="133"/>
    </location>
</feature>
<dbReference type="Gene3D" id="3.40.50.720">
    <property type="entry name" value="NAD(P)-binding Rossmann-like Domain"/>
    <property type="match status" value="1"/>
</dbReference>
<evidence type="ECO:0000313" key="2">
    <source>
        <dbReference type="EMBL" id="SVD28025.1"/>
    </source>
</evidence>
<dbReference type="SUPFAM" id="SSF51735">
    <property type="entry name" value="NAD(P)-binding Rossmann-fold domains"/>
    <property type="match status" value="1"/>
</dbReference>